<gene>
    <name evidence="1" type="ORF">ALQ44_00647</name>
</gene>
<organism evidence="1 2">
    <name type="scientific">Pseudomonas syringae pv. pisi</name>
    <dbReference type="NCBI Taxonomy" id="59510"/>
    <lineage>
        <taxon>Bacteria</taxon>
        <taxon>Pseudomonadati</taxon>
        <taxon>Pseudomonadota</taxon>
        <taxon>Gammaproteobacteria</taxon>
        <taxon>Pseudomonadales</taxon>
        <taxon>Pseudomonadaceae</taxon>
        <taxon>Pseudomonas</taxon>
        <taxon>Pseudomonas syringae</taxon>
    </lineage>
</organism>
<accession>A0A3M3UG40</accession>
<dbReference type="Proteomes" id="UP000276886">
    <property type="component" value="Unassembled WGS sequence"/>
</dbReference>
<comment type="caution">
    <text evidence="1">The sequence shown here is derived from an EMBL/GenBank/DDBJ whole genome shotgun (WGS) entry which is preliminary data.</text>
</comment>
<evidence type="ECO:0000313" key="2">
    <source>
        <dbReference type="Proteomes" id="UP000276886"/>
    </source>
</evidence>
<reference evidence="1 2" key="1">
    <citation type="submission" date="2018-08" db="EMBL/GenBank/DDBJ databases">
        <title>Recombination of ecologically and evolutionarily significant loci maintains genetic cohesion in the Pseudomonas syringae species complex.</title>
        <authorList>
            <person name="Dillon M."/>
            <person name="Thakur S."/>
            <person name="Almeida R.N.D."/>
            <person name="Weir B.S."/>
            <person name="Guttman D.S."/>
        </authorList>
    </citation>
    <scope>NUCLEOTIDE SEQUENCE [LARGE SCALE GENOMIC DNA]</scope>
    <source>
        <strain evidence="1 2">ICMP 2788</strain>
    </source>
</reference>
<name>A0A3M3UG40_PSESJ</name>
<dbReference type="EMBL" id="RBPQ01000041">
    <property type="protein sequence ID" value="RMO32186.1"/>
    <property type="molecule type" value="Genomic_DNA"/>
</dbReference>
<evidence type="ECO:0000313" key="1">
    <source>
        <dbReference type="EMBL" id="RMO32186.1"/>
    </source>
</evidence>
<protein>
    <submittedName>
        <fullName evidence="1">Uncharacterized protein</fullName>
    </submittedName>
</protein>
<sequence length="110" mass="12550">MITLYAKKHPLGISPLISRWRNLQTVSLTVFYVMIKRVEGKPMADRSLMIRAKELEMLLGDSVYVAIVKQDGTQMMVDRALKERMLYLPEKLVVEDLVLSGPTPNQGRSM</sequence>
<proteinExistence type="predicted"/>
<dbReference type="AlphaFoldDB" id="A0A3M3UG40"/>